<evidence type="ECO:0000313" key="1">
    <source>
        <dbReference type="EMBL" id="PQO42761.1"/>
    </source>
</evidence>
<gene>
    <name evidence="1" type="ORF">C5Y98_00995</name>
</gene>
<dbReference type="Proteomes" id="UP000239388">
    <property type="component" value="Unassembled WGS sequence"/>
</dbReference>
<protein>
    <submittedName>
        <fullName evidence="1">Uncharacterized protein</fullName>
    </submittedName>
</protein>
<dbReference type="AlphaFoldDB" id="A0A2S8GES5"/>
<sequence>MLMGCSATNDPLQGKWQGTIEVSGKLSLSELTALPGEMSDESPTPPRTDVAVLTLDFLRGNQLRLKTEPMPSKSPFGPKEVTASYKIVEALPGQYRLKLEIEKQSRTLQIRFTDSENMIVTEESGAPQVLPIAMTRMDAT</sequence>
<reference evidence="1 2" key="1">
    <citation type="submission" date="2018-02" db="EMBL/GenBank/DDBJ databases">
        <title>Comparative genomes isolates from brazilian mangrove.</title>
        <authorList>
            <person name="Araujo J.E."/>
            <person name="Taketani R.G."/>
            <person name="Silva M.C.P."/>
            <person name="Loureco M.V."/>
            <person name="Andreote F.D."/>
        </authorList>
    </citation>
    <scope>NUCLEOTIDE SEQUENCE [LARGE SCALE GENOMIC DNA]</scope>
    <source>
        <strain evidence="1 2">NAP PRIS-MGV</strain>
    </source>
</reference>
<organism evidence="1 2">
    <name type="scientific">Blastopirellula marina</name>
    <dbReference type="NCBI Taxonomy" id="124"/>
    <lineage>
        <taxon>Bacteria</taxon>
        <taxon>Pseudomonadati</taxon>
        <taxon>Planctomycetota</taxon>
        <taxon>Planctomycetia</taxon>
        <taxon>Pirellulales</taxon>
        <taxon>Pirellulaceae</taxon>
        <taxon>Blastopirellula</taxon>
    </lineage>
</organism>
<dbReference type="EMBL" id="PUIB01000002">
    <property type="protein sequence ID" value="PQO42761.1"/>
    <property type="molecule type" value="Genomic_DNA"/>
</dbReference>
<evidence type="ECO:0000313" key="2">
    <source>
        <dbReference type="Proteomes" id="UP000239388"/>
    </source>
</evidence>
<proteinExistence type="predicted"/>
<comment type="caution">
    <text evidence="1">The sequence shown here is derived from an EMBL/GenBank/DDBJ whole genome shotgun (WGS) entry which is preliminary data.</text>
</comment>
<name>A0A2S8GES5_9BACT</name>
<accession>A0A2S8GES5</accession>